<organism evidence="1 2">
    <name type="scientific">Candidatus Falkowbacteria bacterium CG10_big_fil_rev_8_21_14_0_10_39_11</name>
    <dbReference type="NCBI Taxonomy" id="1974565"/>
    <lineage>
        <taxon>Bacteria</taxon>
        <taxon>Candidatus Falkowiibacteriota</taxon>
    </lineage>
</organism>
<proteinExistence type="predicted"/>
<evidence type="ECO:0000313" key="2">
    <source>
        <dbReference type="Proteomes" id="UP000229901"/>
    </source>
</evidence>
<evidence type="ECO:0000313" key="1">
    <source>
        <dbReference type="EMBL" id="PIR94180.1"/>
    </source>
</evidence>
<gene>
    <name evidence="1" type="ORF">COT97_02650</name>
</gene>
<comment type="caution">
    <text evidence="1">The sequence shown here is derived from an EMBL/GenBank/DDBJ whole genome shotgun (WGS) entry which is preliminary data.</text>
</comment>
<name>A0A2H0V761_9BACT</name>
<sequence length="292" mass="34223">MTDRDSQMVYADVQKALPLVDSICVELIGDNMGLSLDLLKDISVDPEDYVYWATWLEWLDKGKIPNWVKGEELQRVRLIQAIVKYYILLSDTEELFDAKLKSTSDFIFEQVVEADYPKSTFLMLESDSDGVLAIVNALIETIYITLQREKIEGKRWESMHTIVDYLVVWVIDRNEYFEFKDQFMPESLKVLIGEFNDVVKRYYRRRLAGSPRFMNQLRMILGKFRYDSLGYPKFVDEFFKNMAFLRFETYGGYQLAELVSEIDNYWGLKSTLERLKTCVCAAGVGGKRPRKR</sequence>
<protein>
    <submittedName>
        <fullName evidence="1">Uncharacterized protein</fullName>
    </submittedName>
</protein>
<dbReference type="AlphaFoldDB" id="A0A2H0V761"/>
<accession>A0A2H0V761</accession>
<dbReference type="EMBL" id="PFAP01000015">
    <property type="protein sequence ID" value="PIR94180.1"/>
    <property type="molecule type" value="Genomic_DNA"/>
</dbReference>
<dbReference type="Proteomes" id="UP000229901">
    <property type="component" value="Unassembled WGS sequence"/>
</dbReference>
<reference evidence="2" key="1">
    <citation type="submission" date="2017-09" db="EMBL/GenBank/DDBJ databases">
        <title>Depth-based differentiation of microbial function through sediment-hosted aquifers and enrichment of novel symbionts in the deep terrestrial subsurface.</title>
        <authorList>
            <person name="Probst A.J."/>
            <person name="Ladd B."/>
            <person name="Jarett J.K."/>
            <person name="Geller-Mcgrath D.E."/>
            <person name="Sieber C.M.K."/>
            <person name="Emerson J.B."/>
            <person name="Anantharaman K."/>
            <person name="Thomas B.C."/>
            <person name="Malmstrom R."/>
            <person name="Stieglmeier M."/>
            <person name="Klingl A."/>
            <person name="Woyke T."/>
            <person name="Ryan C.M."/>
            <person name="Banfield J.F."/>
        </authorList>
    </citation>
    <scope>NUCLEOTIDE SEQUENCE [LARGE SCALE GENOMIC DNA]</scope>
</reference>